<evidence type="ECO:0000313" key="6">
    <source>
        <dbReference type="Proteomes" id="UP000064920"/>
    </source>
</evidence>
<evidence type="ECO:0000256" key="2">
    <source>
        <dbReference type="ARBA" id="ARBA00023125"/>
    </source>
</evidence>
<dbReference type="SUPFAM" id="SSF46689">
    <property type="entry name" value="Homeodomain-like"/>
    <property type="match status" value="1"/>
</dbReference>
<dbReference type="EMBL" id="CP012023">
    <property type="protein sequence ID" value="ALI55104.1"/>
    <property type="molecule type" value="Genomic_DNA"/>
</dbReference>
<dbReference type="Pfam" id="PF12833">
    <property type="entry name" value="HTH_18"/>
    <property type="match status" value="1"/>
</dbReference>
<dbReference type="STRING" id="1397108.IMCC12053_1156"/>
<dbReference type="PATRIC" id="fig|1397108.4.peg.1185"/>
<evidence type="ECO:0000259" key="4">
    <source>
        <dbReference type="PROSITE" id="PS01124"/>
    </source>
</evidence>
<dbReference type="SMART" id="SM00342">
    <property type="entry name" value="HTH_ARAC"/>
    <property type="match status" value="1"/>
</dbReference>
<dbReference type="Gene3D" id="1.10.10.60">
    <property type="entry name" value="Homeodomain-like"/>
    <property type="match status" value="2"/>
</dbReference>
<dbReference type="SUPFAM" id="SSF51182">
    <property type="entry name" value="RmlC-like cupins"/>
    <property type="match status" value="1"/>
</dbReference>
<keyword evidence="3" id="KW-0804">Transcription</keyword>
<dbReference type="PANTHER" id="PTHR43280:SF2">
    <property type="entry name" value="HTH-TYPE TRANSCRIPTIONAL REGULATOR EXSA"/>
    <property type="match status" value="1"/>
</dbReference>
<dbReference type="KEGG" id="cmar:IMCC12053_1156"/>
<dbReference type="Pfam" id="PF02311">
    <property type="entry name" value="AraC_binding"/>
    <property type="match status" value="1"/>
</dbReference>
<proteinExistence type="predicted"/>
<sequence>MVLGRARPKTLHTQDYHEICWLVNGKARLILNGRKCTLIEGDLTFIPPDTPHGLQGVGDDCHLVNIIIPATEIGALLARYSRAGQFFAAPSAAPVRIHRGIRALSRISTAAISLEAAPRTTLHLEAFLLPLIAELLNETKAAADGLPAWLQSALVVADDFEVLRDGAAGLVAMTGKSHAHVSRSMQKHFGMTPSDYMNARRMHHASRLLTGTPDTLADIAQTLGISNMSHFHRLFLARFSMTPRRYREKNQKGVVQPV</sequence>
<dbReference type="Proteomes" id="UP000064920">
    <property type="component" value="Chromosome"/>
</dbReference>
<dbReference type="InterPro" id="IPR009057">
    <property type="entry name" value="Homeodomain-like_sf"/>
</dbReference>
<evidence type="ECO:0000256" key="3">
    <source>
        <dbReference type="ARBA" id="ARBA00023163"/>
    </source>
</evidence>
<accession>A0A0P0A980</accession>
<dbReference type="InterPro" id="IPR014710">
    <property type="entry name" value="RmlC-like_jellyroll"/>
</dbReference>
<organism evidence="5 6">
    <name type="scientific">Celeribacter marinus</name>
    <dbReference type="NCBI Taxonomy" id="1397108"/>
    <lineage>
        <taxon>Bacteria</taxon>
        <taxon>Pseudomonadati</taxon>
        <taxon>Pseudomonadota</taxon>
        <taxon>Alphaproteobacteria</taxon>
        <taxon>Rhodobacterales</taxon>
        <taxon>Roseobacteraceae</taxon>
        <taxon>Celeribacter</taxon>
    </lineage>
</organism>
<dbReference type="PROSITE" id="PS00041">
    <property type="entry name" value="HTH_ARAC_FAMILY_1"/>
    <property type="match status" value="1"/>
</dbReference>
<gene>
    <name evidence="5" type="ORF">IMCC12053_1156</name>
</gene>
<dbReference type="PROSITE" id="PS01124">
    <property type="entry name" value="HTH_ARAC_FAMILY_2"/>
    <property type="match status" value="1"/>
</dbReference>
<protein>
    <submittedName>
        <fullName evidence="5">Transcriptional regulator, AraC family</fullName>
    </submittedName>
</protein>
<dbReference type="InterPro" id="IPR018062">
    <property type="entry name" value="HTH_AraC-typ_CS"/>
</dbReference>
<feature type="domain" description="HTH araC/xylS-type" evidence="4">
    <location>
        <begin position="170"/>
        <end position="249"/>
    </location>
</feature>
<name>A0A0P0A980_9RHOB</name>
<dbReference type="InterPro" id="IPR011051">
    <property type="entry name" value="RmlC_Cupin_sf"/>
</dbReference>
<dbReference type="GO" id="GO:0003700">
    <property type="term" value="F:DNA-binding transcription factor activity"/>
    <property type="evidence" value="ECO:0007669"/>
    <property type="project" value="InterPro"/>
</dbReference>
<dbReference type="GO" id="GO:0043565">
    <property type="term" value="F:sequence-specific DNA binding"/>
    <property type="evidence" value="ECO:0007669"/>
    <property type="project" value="InterPro"/>
</dbReference>
<dbReference type="InterPro" id="IPR018060">
    <property type="entry name" value="HTH_AraC"/>
</dbReference>
<keyword evidence="6" id="KW-1185">Reference proteome</keyword>
<evidence type="ECO:0000313" key="5">
    <source>
        <dbReference type="EMBL" id="ALI55104.1"/>
    </source>
</evidence>
<evidence type="ECO:0000256" key="1">
    <source>
        <dbReference type="ARBA" id="ARBA00023015"/>
    </source>
</evidence>
<dbReference type="Gene3D" id="2.60.120.10">
    <property type="entry name" value="Jelly Rolls"/>
    <property type="match status" value="1"/>
</dbReference>
<keyword evidence="2" id="KW-0238">DNA-binding</keyword>
<dbReference type="AlphaFoldDB" id="A0A0P0A980"/>
<dbReference type="InterPro" id="IPR003313">
    <property type="entry name" value="AraC-bd"/>
</dbReference>
<keyword evidence="1" id="KW-0805">Transcription regulation</keyword>
<reference evidence="5 6" key="1">
    <citation type="submission" date="2015-05" db="EMBL/GenBank/DDBJ databases">
        <authorList>
            <person name="Wang D.B."/>
            <person name="Wang M."/>
        </authorList>
    </citation>
    <scope>NUCLEOTIDE SEQUENCE [LARGE SCALE GENOMIC DNA]</scope>
    <source>
        <strain evidence="5 6">IMCC 12053</strain>
    </source>
</reference>
<dbReference type="PANTHER" id="PTHR43280">
    <property type="entry name" value="ARAC-FAMILY TRANSCRIPTIONAL REGULATOR"/>
    <property type="match status" value="1"/>
</dbReference>